<proteinExistence type="inferred from homology"/>
<evidence type="ECO:0000256" key="7">
    <source>
        <dbReference type="ARBA" id="ARBA00022475"/>
    </source>
</evidence>
<dbReference type="InterPro" id="IPR024571">
    <property type="entry name" value="ERAP1-like_C_dom"/>
</dbReference>
<dbReference type="FunFam" id="1.25.50.20:FF:000001">
    <property type="entry name" value="Aminopeptidase"/>
    <property type="match status" value="1"/>
</dbReference>
<keyword evidence="17" id="KW-0325">Glycoprotein</keyword>
<evidence type="ECO:0000313" key="20">
    <source>
        <dbReference type="EMBL" id="KAK9730523.1"/>
    </source>
</evidence>
<keyword evidence="16" id="KW-1015">Disulfide bond</keyword>
<sequence length="443" mass="52190">MDTWTLQTGYPVITVRRNYDDGTAVVTQKRYLKDKTYKEDTKWWIPLSYTTSKEMDFKNTKARKWKWFATNEDEVKIENLPSKDDWVIFNIQTSGLYRVNYDEDNWNLLINYLKGPDFEKIPVLNRVFLIDNAASLARVDEIPYNLYFKLQEYLKQEEKYLPWKAALRNIDFIHQLLKRTPMHENYQAYVRKIISPIYKKIGGFHKSDSNAQEVYDKRQHEVLITSAGCKYNASDCLEKSGFYFRKSQESKDHDLQGIANDFRATIYCYGIKHSGKEEWETMWNAYLNSNVATLKNTMLYSLGCSCDEALLKQLLESTLNNNKGIRTQDINSVYQSVVNSKIGFNLIKDFLNENIKAIFERVKPTYNKVSSRVKPTYNKVSSLIMGVAQNIIHEDEYKWLEGLIGKNEEYFKHIKIGTKQALEIAKVHVQWYKDNYEIIKKEH</sequence>
<keyword evidence="13" id="KW-0862">Zinc</keyword>
<dbReference type="GO" id="GO:0016285">
    <property type="term" value="F:alanyl aminopeptidase activity"/>
    <property type="evidence" value="ECO:0007669"/>
    <property type="project" value="UniProtKB-EC"/>
</dbReference>
<evidence type="ECO:0000256" key="4">
    <source>
        <dbReference type="ARBA" id="ARBA00010136"/>
    </source>
</evidence>
<evidence type="ECO:0000256" key="16">
    <source>
        <dbReference type="ARBA" id="ARBA00023157"/>
    </source>
</evidence>
<comment type="cofactor">
    <cofactor evidence="2">
        <name>Zn(2+)</name>
        <dbReference type="ChEBI" id="CHEBI:29105"/>
    </cofactor>
</comment>
<dbReference type="GO" id="GO:0042277">
    <property type="term" value="F:peptide binding"/>
    <property type="evidence" value="ECO:0007669"/>
    <property type="project" value="TreeGrafter"/>
</dbReference>
<evidence type="ECO:0000256" key="10">
    <source>
        <dbReference type="ARBA" id="ARBA00022723"/>
    </source>
</evidence>
<comment type="subcellular location">
    <subcellularLocation>
        <location evidence="3">Cell membrane</location>
        <topology evidence="3">Lipid-anchor</topology>
        <topology evidence="3">GPI-anchor</topology>
    </subcellularLocation>
</comment>
<dbReference type="GO" id="GO:0008270">
    <property type="term" value="F:zinc ion binding"/>
    <property type="evidence" value="ECO:0007669"/>
    <property type="project" value="TreeGrafter"/>
</dbReference>
<keyword evidence="11" id="KW-0732">Signal</keyword>
<keyword evidence="8" id="KW-0336">GPI-anchor</keyword>
<evidence type="ECO:0000256" key="2">
    <source>
        <dbReference type="ARBA" id="ARBA00001947"/>
    </source>
</evidence>
<feature type="domain" description="ERAP1-like C-terminal" evidence="19">
    <location>
        <begin position="86"/>
        <end position="382"/>
    </location>
</feature>
<accession>A0AAW1L8Y5</accession>
<dbReference type="EMBL" id="JASPKY010000145">
    <property type="protein sequence ID" value="KAK9730523.1"/>
    <property type="molecule type" value="Genomic_DNA"/>
</dbReference>
<keyword evidence="10" id="KW-0479">Metal-binding</keyword>
<evidence type="ECO:0000313" key="21">
    <source>
        <dbReference type="Proteomes" id="UP001458880"/>
    </source>
</evidence>
<evidence type="ECO:0000256" key="9">
    <source>
        <dbReference type="ARBA" id="ARBA00022670"/>
    </source>
</evidence>
<dbReference type="Proteomes" id="UP001458880">
    <property type="component" value="Unassembled WGS sequence"/>
</dbReference>
<dbReference type="PANTHER" id="PTHR11533:SF253">
    <property type="entry name" value="AMINOPEPTIDASE-RELATED"/>
    <property type="match status" value="1"/>
</dbReference>
<protein>
    <recommendedName>
        <fullName evidence="6">Aminopeptidase N</fullName>
        <ecNumber evidence="5">3.4.11.2</ecNumber>
    </recommendedName>
</protein>
<comment type="similarity">
    <text evidence="4">Belongs to the peptidase M1 family.</text>
</comment>
<dbReference type="Pfam" id="PF11838">
    <property type="entry name" value="ERAP1_C"/>
    <property type="match status" value="1"/>
</dbReference>
<keyword evidence="12" id="KW-0378">Hydrolase</keyword>
<keyword evidence="14" id="KW-0482">Metalloprotease</keyword>
<dbReference type="GO" id="GO:0070006">
    <property type="term" value="F:metalloaminopeptidase activity"/>
    <property type="evidence" value="ECO:0007669"/>
    <property type="project" value="TreeGrafter"/>
</dbReference>
<keyword evidence="15" id="KW-0472">Membrane</keyword>
<dbReference type="GO" id="GO:0005886">
    <property type="term" value="C:plasma membrane"/>
    <property type="evidence" value="ECO:0007669"/>
    <property type="project" value="UniProtKB-SubCell"/>
</dbReference>
<keyword evidence="21" id="KW-1185">Reference proteome</keyword>
<gene>
    <name evidence="20" type="ORF">QE152_g14442</name>
</gene>
<organism evidence="20 21">
    <name type="scientific">Popillia japonica</name>
    <name type="common">Japanese beetle</name>
    <dbReference type="NCBI Taxonomy" id="7064"/>
    <lineage>
        <taxon>Eukaryota</taxon>
        <taxon>Metazoa</taxon>
        <taxon>Ecdysozoa</taxon>
        <taxon>Arthropoda</taxon>
        <taxon>Hexapoda</taxon>
        <taxon>Insecta</taxon>
        <taxon>Pterygota</taxon>
        <taxon>Neoptera</taxon>
        <taxon>Endopterygota</taxon>
        <taxon>Coleoptera</taxon>
        <taxon>Polyphaga</taxon>
        <taxon>Scarabaeiformia</taxon>
        <taxon>Scarabaeidae</taxon>
        <taxon>Rutelinae</taxon>
        <taxon>Popillia</taxon>
    </lineage>
</organism>
<evidence type="ECO:0000256" key="12">
    <source>
        <dbReference type="ARBA" id="ARBA00022801"/>
    </source>
</evidence>
<dbReference type="AlphaFoldDB" id="A0AAW1L8Y5"/>
<dbReference type="Gene3D" id="1.25.50.20">
    <property type="match status" value="1"/>
</dbReference>
<dbReference type="GO" id="GO:0005737">
    <property type="term" value="C:cytoplasm"/>
    <property type="evidence" value="ECO:0007669"/>
    <property type="project" value="TreeGrafter"/>
</dbReference>
<evidence type="ECO:0000259" key="19">
    <source>
        <dbReference type="Pfam" id="PF11838"/>
    </source>
</evidence>
<comment type="caution">
    <text evidence="20">The sequence shown here is derived from an EMBL/GenBank/DDBJ whole genome shotgun (WGS) entry which is preliminary data.</text>
</comment>
<comment type="catalytic activity">
    <reaction evidence="1">
        <text>Release of an N-terminal amino acid, Xaa-|-Yaa- from a peptide, amide or arylamide. Xaa is preferably Ala, but may be most amino acids including Pro (slow action). When a terminal hydrophobic residue is followed by a prolyl residue, the two may be released as an intact Xaa-Pro dipeptide.</text>
        <dbReference type="EC" id="3.4.11.2"/>
    </reaction>
</comment>
<evidence type="ECO:0000256" key="17">
    <source>
        <dbReference type="ARBA" id="ARBA00023180"/>
    </source>
</evidence>
<name>A0AAW1L8Y5_POPJA</name>
<dbReference type="PANTHER" id="PTHR11533">
    <property type="entry name" value="PROTEASE M1 ZINC METALLOPROTEASE"/>
    <property type="match status" value="1"/>
</dbReference>
<evidence type="ECO:0000256" key="13">
    <source>
        <dbReference type="ARBA" id="ARBA00022833"/>
    </source>
</evidence>
<keyword evidence="9" id="KW-0645">Protease</keyword>
<evidence type="ECO:0000256" key="18">
    <source>
        <dbReference type="ARBA" id="ARBA00023288"/>
    </source>
</evidence>
<evidence type="ECO:0000256" key="1">
    <source>
        <dbReference type="ARBA" id="ARBA00000098"/>
    </source>
</evidence>
<reference evidence="20 21" key="1">
    <citation type="journal article" date="2024" name="BMC Genomics">
        <title>De novo assembly and annotation of Popillia japonica's genome with initial clues to its potential as an invasive pest.</title>
        <authorList>
            <person name="Cucini C."/>
            <person name="Boschi S."/>
            <person name="Funari R."/>
            <person name="Cardaioli E."/>
            <person name="Iannotti N."/>
            <person name="Marturano G."/>
            <person name="Paoli F."/>
            <person name="Bruttini M."/>
            <person name="Carapelli A."/>
            <person name="Frati F."/>
            <person name="Nardi F."/>
        </authorList>
    </citation>
    <scope>NUCLEOTIDE SEQUENCE [LARGE SCALE GENOMIC DNA]</scope>
    <source>
        <strain evidence="20">DMR45628</strain>
    </source>
</reference>
<dbReference type="GO" id="GO:0006508">
    <property type="term" value="P:proteolysis"/>
    <property type="evidence" value="ECO:0007669"/>
    <property type="project" value="UniProtKB-KW"/>
</dbReference>
<dbReference type="GO" id="GO:0043171">
    <property type="term" value="P:peptide catabolic process"/>
    <property type="evidence" value="ECO:0007669"/>
    <property type="project" value="TreeGrafter"/>
</dbReference>
<keyword evidence="7" id="KW-1003">Cell membrane</keyword>
<keyword evidence="18" id="KW-0449">Lipoprotein</keyword>
<evidence type="ECO:0000256" key="14">
    <source>
        <dbReference type="ARBA" id="ARBA00023049"/>
    </source>
</evidence>
<evidence type="ECO:0000256" key="3">
    <source>
        <dbReference type="ARBA" id="ARBA00004609"/>
    </source>
</evidence>
<dbReference type="EC" id="3.4.11.2" evidence="5"/>
<evidence type="ECO:0000256" key="6">
    <source>
        <dbReference type="ARBA" id="ARBA00015611"/>
    </source>
</evidence>
<evidence type="ECO:0000256" key="5">
    <source>
        <dbReference type="ARBA" id="ARBA00012564"/>
    </source>
</evidence>
<dbReference type="GO" id="GO:0005615">
    <property type="term" value="C:extracellular space"/>
    <property type="evidence" value="ECO:0007669"/>
    <property type="project" value="TreeGrafter"/>
</dbReference>
<evidence type="ECO:0000256" key="15">
    <source>
        <dbReference type="ARBA" id="ARBA00023136"/>
    </source>
</evidence>
<dbReference type="InterPro" id="IPR050344">
    <property type="entry name" value="Peptidase_M1_aminopeptidases"/>
</dbReference>
<evidence type="ECO:0000256" key="11">
    <source>
        <dbReference type="ARBA" id="ARBA00022729"/>
    </source>
</evidence>
<dbReference type="FunFam" id="2.60.40.1910:FF:000008">
    <property type="entry name" value="Aminopeptidase"/>
    <property type="match status" value="1"/>
</dbReference>
<dbReference type="GO" id="GO:0098552">
    <property type="term" value="C:side of membrane"/>
    <property type="evidence" value="ECO:0007669"/>
    <property type="project" value="UniProtKB-KW"/>
</dbReference>
<evidence type="ECO:0000256" key="8">
    <source>
        <dbReference type="ARBA" id="ARBA00022622"/>
    </source>
</evidence>
<dbReference type="Gene3D" id="2.60.40.1910">
    <property type="match status" value="1"/>
</dbReference>